<reference evidence="2" key="1">
    <citation type="journal article" date="2016" name="Front. Microbiol.">
        <title>Complete Genome Sequence of Clostridium estertheticum DSM 8809, a Microbe Identified in Spoiled Vacuum Packed Beef.</title>
        <authorList>
            <person name="Yu Z."/>
            <person name="Gunn L."/>
            <person name="Brennan E."/>
            <person name="Reid R."/>
            <person name="Wall P.G."/>
            <person name="Gaora O.P."/>
            <person name="Hurley D."/>
            <person name="Bolton D."/>
            <person name="Fanning S."/>
        </authorList>
    </citation>
    <scope>NUCLEOTIDE SEQUENCE [LARGE SCALE GENOMIC DNA]</scope>
    <source>
        <strain evidence="2">DSM 8809</strain>
    </source>
</reference>
<evidence type="ECO:0008006" key="3">
    <source>
        <dbReference type="Google" id="ProtNLM"/>
    </source>
</evidence>
<sequence>MMKVFNLGDIVEMKKVHPCGSKDWEIIRLGADIKIKCLGCARIVMLPRVKFDSGVKKIIKENALNKEKGIAKE</sequence>
<dbReference type="OrthoDB" id="9802710at2"/>
<keyword evidence="2" id="KW-1185">Reference proteome</keyword>
<dbReference type="EMBL" id="CP015756">
    <property type="protein sequence ID" value="APC42497.1"/>
    <property type="molecule type" value="Genomic_DNA"/>
</dbReference>
<dbReference type="PIRSF" id="PIRSF037263">
    <property type="entry name" value="DUF951_bac"/>
    <property type="match status" value="1"/>
</dbReference>
<dbReference type="AlphaFoldDB" id="A0A1J0GMF3"/>
<dbReference type="Pfam" id="PF06107">
    <property type="entry name" value="DUF951"/>
    <property type="match status" value="1"/>
</dbReference>
<dbReference type="STRING" id="1552.A7L45_21880"/>
<dbReference type="PANTHER" id="PTHR38455:SF1">
    <property type="entry name" value="DUF951 DOMAIN-CONTAINING PROTEIN"/>
    <property type="match status" value="1"/>
</dbReference>
<accession>A0A1J0GMF3</accession>
<dbReference type="InterPro" id="IPR009296">
    <property type="entry name" value="DUF951"/>
</dbReference>
<organism evidence="1 2">
    <name type="scientific">Clostridium estertheticum subsp. estertheticum</name>
    <dbReference type="NCBI Taxonomy" id="1552"/>
    <lineage>
        <taxon>Bacteria</taxon>
        <taxon>Bacillati</taxon>
        <taxon>Bacillota</taxon>
        <taxon>Clostridia</taxon>
        <taxon>Eubacteriales</taxon>
        <taxon>Clostridiaceae</taxon>
        <taxon>Clostridium</taxon>
    </lineage>
</organism>
<proteinExistence type="predicted"/>
<gene>
    <name evidence="1" type="ORF">A7L45_21880</name>
</gene>
<evidence type="ECO:0000313" key="2">
    <source>
        <dbReference type="Proteomes" id="UP000182569"/>
    </source>
</evidence>
<dbReference type="Proteomes" id="UP000182569">
    <property type="component" value="Chromosome"/>
</dbReference>
<name>A0A1J0GMF3_9CLOT</name>
<dbReference type="PANTHER" id="PTHR38455">
    <property type="entry name" value="HYPOTHETICAL CYTOSOLIC PROTEIN"/>
    <property type="match status" value="1"/>
</dbReference>
<protein>
    <recommendedName>
        <fullName evidence="3">DUF951 domain-containing protein</fullName>
    </recommendedName>
</protein>
<dbReference type="KEGG" id="ceu:A7L45_21880"/>
<evidence type="ECO:0000313" key="1">
    <source>
        <dbReference type="EMBL" id="APC42497.1"/>
    </source>
</evidence>